<dbReference type="STRING" id="139825.A0A401GQY4"/>
<dbReference type="AlphaFoldDB" id="A0A401GQY4"/>
<feature type="domain" description="NADH:flavin oxidoreductase/NADH oxidase N-terminal" evidence="1">
    <location>
        <begin position="8"/>
        <end position="340"/>
    </location>
</feature>
<dbReference type="CDD" id="cd02933">
    <property type="entry name" value="OYE_like_FMN"/>
    <property type="match status" value="1"/>
</dbReference>
<evidence type="ECO:0000313" key="2">
    <source>
        <dbReference type="EMBL" id="GBE84622.1"/>
    </source>
</evidence>
<accession>A0A401GQY4</accession>
<dbReference type="OrthoDB" id="276546at2759"/>
<dbReference type="SUPFAM" id="SSF51395">
    <property type="entry name" value="FMN-linked oxidoreductases"/>
    <property type="match status" value="1"/>
</dbReference>
<dbReference type="PANTHER" id="PTHR22893">
    <property type="entry name" value="NADH OXIDOREDUCTASE-RELATED"/>
    <property type="match status" value="1"/>
</dbReference>
<sequence length="369" mass="40968">MSSESAPKLFQPIKVGDMTLAHRVVLAPLTRFRANAAHVHGDLAVEYYSQRASVTGTLLIAEGTIISANAGGFAHVPGIWNDAQIAAWKRITDAVHAKGSYIYLQLWALGRAADFEELEKEDPSFPYVSASDIQLTGKPKAPRPLTEDEIKEYVQLYTTAASNAVHGAGFDGVEVHGANGYLLDQFLQDVSNNRRDKYGGSIENRARFFLEILAAVTAKIGAQKTGVRFSPWGQFQDMRMEDPVPTFTYVISRIAELYPDLAYIHFVEPWVSGTTDRIVRDGETNDYFRKIWAPRPVISAGGYTRESALDAADKKGDLIAFGRAYISNPDLPLHLRKNIPFAKYDRDTFYTPEDPKGYIDYPFAHAAAL</sequence>
<evidence type="ECO:0000259" key="1">
    <source>
        <dbReference type="Pfam" id="PF00724"/>
    </source>
</evidence>
<comment type="caution">
    <text evidence="2">The sequence shown here is derived from an EMBL/GenBank/DDBJ whole genome shotgun (WGS) entry which is preliminary data.</text>
</comment>
<keyword evidence="3" id="KW-1185">Reference proteome</keyword>
<dbReference type="RefSeq" id="XP_027615535.1">
    <property type="nucleotide sequence ID" value="XM_027759734.1"/>
</dbReference>
<dbReference type="GO" id="GO:0003959">
    <property type="term" value="F:NADPH dehydrogenase activity"/>
    <property type="evidence" value="ECO:0007669"/>
    <property type="project" value="TreeGrafter"/>
</dbReference>
<dbReference type="FunFam" id="3.20.20.70:FF:000138">
    <property type="entry name" value="NADPH dehydrogenase 1"/>
    <property type="match status" value="1"/>
</dbReference>
<dbReference type="InterPro" id="IPR045247">
    <property type="entry name" value="Oye-like"/>
</dbReference>
<dbReference type="InParanoid" id="A0A401GQY4"/>
<evidence type="ECO:0000313" key="3">
    <source>
        <dbReference type="Proteomes" id="UP000287166"/>
    </source>
</evidence>
<dbReference type="InterPro" id="IPR001155">
    <property type="entry name" value="OxRdtase_FMN_N"/>
</dbReference>
<dbReference type="Proteomes" id="UP000287166">
    <property type="component" value="Unassembled WGS sequence"/>
</dbReference>
<reference evidence="2 3" key="1">
    <citation type="journal article" date="2018" name="Sci. Rep.">
        <title>Genome sequence of the cauliflower mushroom Sparassis crispa (Hanabiratake) and its association with beneficial usage.</title>
        <authorList>
            <person name="Kiyama R."/>
            <person name="Furutani Y."/>
            <person name="Kawaguchi K."/>
            <person name="Nakanishi T."/>
        </authorList>
    </citation>
    <scope>NUCLEOTIDE SEQUENCE [LARGE SCALE GENOMIC DNA]</scope>
</reference>
<organism evidence="2 3">
    <name type="scientific">Sparassis crispa</name>
    <dbReference type="NCBI Taxonomy" id="139825"/>
    <lineage>
        <taxon>Eukaryota</taxon>
        <taxon>Fungi</taxon>
        <taxon>Dikarya</taxon>
        <taxon>Basidiomycota</taxon>
        <taxon>Agaricomycotina</taxon>
        <taxon>Agaricomycetes</taxon>
        <taxon>Polyporales</taxon>
        <taxon>Sparassidaceae</taxon>
        <taxon>Sparassis</taxon>
    </lineage>
</organism>
<protein>
    <submittedName>
        <fullName evidence="2">Probable inactive dehydrogenase</fullName>
    </submittedName>
</protein>
<dbReference type="GeneID" id="38781539"/>
<dbReference type="GO" id="GO:0010181">
    <property type="term" value="F:FMN binding"/>
    <property type="evidence" value="ECO:0007669"/>
    <property type="project" value="InterPro"/>
</dbReference>
<name>A0A401GQY4_9APHY</name>
<dbReference type="Gene3D" id="3.20.20.70">
    <property type="entry name" value="Aldolase class I"/>
    <property type="match status" value="1"/>
</dbReference>
<dbReference type="InterPro" id="IPR013785">
    <property type="entry name" value="Aldolase_TIM"/>
</dbReference>
<dbReference type="FunCoup" id="A0A401GQY4">
    <property type="interactions" value="239"/>
</dbReference>
<gene>
    <name evidence="2" type="ORF">SCP_0606010</name>
</gene>
<dbReference type="EMBL" id="BFAD01000006">
    <property type="protein sequence ID" value="GBE84622.1"/>
    <property type="molecule type" value="Genomic_DNA"/>
</dbReference>
<proteinExistence type="predicted"/>
<dbReference type="Pfam" id="PF00724">
    <property type="entry name" value="Oxidored_FMN"/>
    <property type="match status" value="1"/>
</dbReference>
<dbReference type="PANTHER" id="PTHR22893:SF91">
    <property type="entry name" value="NADPH DEHYDROGENASE 2-RELATED"/>
    <property type="match status" value="1"/>
</dbReference>